<evidence type="ECO:0000313" key="1">
    <source>
        <dbReference type="EMBL" id="KYD08829.1"/>
    </source>
</evidence>
<protein>
    <submittedName>
        <fullName evidence="1">Uncharacterized protein</fullName>
    </submittedName>
</protein>
<dbReference type="Proteomes" id="UP000075683">
    <property type="component" value="Unassembled WGS sequence"/>
</dbReference>
<accession>A0A150L9X7</accession>
<name>A0A150L9X7_9BACI</name>
<comment type="caution">
    <text evidence="1">The sequence shown here is derived from an EMBL/GenBank/DDBJ whole genome shotgun (WGS) entry which is preliminary data.</text>
</comment>
<evidence type="ECO:0000313" key="2">
    <source>
        <dbReference type="Proteomes" id="UP000075683"/>
    </source>
</evidence>
<proteinExistence type="predicted"/>
<organism evidence="1 2">
    <name type="scientific">Caldibacillus debilis</name>
    <dbReference type="NCBI Taxonomy" id="301148"/>
    <lineage>
        <taxon>Bacteria</taxon>
        <taxon>Bacillati</taxon>
        <taxon>Bacillota</taxon>
        <taxon>Bacilli</taxon>
        <taxon>Bacillales</taxon>
        <taxon>Bacillaceae</taxon>
        <taxon>Caldibacillus</taxon>
    </lineage>
</organism>
<dbReference type="STRING" id="301148.B4135_0511"/>
<dbReference type="EMBL" id="LQYT01000135">
    <property type="protein sequence ID" value="KYD08829.1"/>
    <property type="molecule type" value="Genomic_DNA"/>
</dbReference>
<dbReference type="AlphaFoldDB" id="A0A150L9X7"/>
<sequence>MPAERGKDRISLQKYGRLRTGRGRAALPAIGVPAVTSGPKLNVRRENG</sequence>
<gene>
    <name evidence="1" type="ORF">B4135_0511</name>
</gene>
<reference evidence="1 2" key="1">
    <citation type="submission" date="2016-01" db="EMBL/GenBank/DDBJ databases">
        <title>Draft Genome Sequences of Seven Thermophilic Sporeformers Isolated from Foods.</title>
        <authorList>
            <person name="Berendsen E.M."/>
            <person name="Wells-Bennik M.H."/>
            <person name="Krawcyk A.O."/>
            <person name="De Jong A."/>
            <person name="Holsappel S."/>
            <person name="Eijlander R.T."/>
            <person name="Kuipers O.P."/>
        </authorList>
    </citation>
    <scope>NUCLEOTIDE SEQUENCE [LARGE SCALE GENOMIC DNA]</scope>
    <source>
        <strain evidence="1 2">B4135</strain>
    </source>
</reference>